<dbReference type="GO" id="GO:0048015">
    <property type="term" value="P:phosphatidylinositol-mediated signaling"/>
    <property type="evidence" value="ECO:0007669"/>
    <property type="project" value="TreeGrafter"/>
</dbReference>
<gene>
    <name evidence="5" type="primary">Pik3c2g</name>
    <name evidence="5" type="ORF">LEPASP_R14763</name>
</gene>
<feature type="non-terminal residue" evidence="5">
    <location>
        <position position="1"/>
    </location>
</feature>
<dbReference type="Pfam" id="PF00613">
    <property type="entry name" value="PI3Ka"/>
    <property type="match status" value="1"/>
</dbReference>
<dbReference type="SUPFAM" id="SSF54236">
    <property type="entry name" value="Ubiquitin-like"/>
    <property type="match status" value="1"/>
</dbReference>
<dbReference type="SUPFAM" id="SSF49562">
    <property type="entry name" value="C2 domain (Calcium/lipid-binding domain, CaLB)"/>
    <property type="match status" value="1"/>
</dbReference>
<protein>
    <submittedName>
        <fullName evidence="5">P3C2G kinase</fullName>
    </submittedName>
</protein>
<comment type="caution">
    <text evidence="5">The sequence shown here is derived from an EMBL/GenBank/DDBJ whole genome shotgun (WGS) entry which is preliminary data.</text>
</comment>
<dbReference type="InterPro" id="IPR035892">
    <property type="entry name" value="C2_domain_sf"/>
</dbReference>
<dbReference type="CDD" id="cd04012">
    <property type="entry name" value="C2A_PI3K_class_II"/>
    <property type="match status" value="1"/>
</dbReference>
<dbReference type="SMART" id="SM00145">
    <property type="entry name" value="PI3Ka"/>
    <property type="match status" value="1"/>
</dbReference>
<dbReference type="EMBL" id="VXAX01003949">
    <property type="protein sequence ID" value="NXL75724.1"/>
    <property type="molecule type" value="Genomic_DNA"/>
</dbReference>
<dbReference type="OrthoDB" id="9207827at2759"/>
<feature type="non-terminal residue" evidence="5">
    <location>
        <position position="818"/>
    </location>
</feature>
<proteinExistence type="inferred from homology"/>
<dbReference type="InterPro" id="IPR042236">
    <property type="entry name" value="PI3K_accessory_sf"/>
</dbReference>
<dbReference type="GO" id="GO:0005737">
    <property type="term" value="C:cytoplasm"/>
    <property type="evidence" value="ECO:0007669"/>
    <property type="project" value="TreeGrafter"/>
</dbReference>
<dbReference type="Proteomes" id="UP000558164">
    <property type="component" value="Unassembled WGS sequence"/>
</dbReference>
<feature type="domain" description="PIK helical" evidence="3">
    <location>
        <begin position="667"/>
        <end position="818"/>
    </location>
</feature>
<dbReference type="Gene3D" id="2.60.40.150">
    <property type="entry name" value="C2 domain"/>
    <property type="match status" value="1"/>
</dbReference>
<keyword evidence="6" id="KW-1185">Reference proteome</keyword>
<reference evidence="5 6" key="1">
    <citation type="submission" date="2019-09" db="EMBL/GenBank/DDBJ databases">
        <title>Bird 10,000 Genomes (B10K) Project - Family phase.</title>
        <authorList>
            <person name="Zhang G."/>
        </authorList>
    </citation>
    <scope>NUCLEOTIDE SEQUENCE [LARGE SCALE GENOMIC DNA]</scope>
    <source>
        <strain evidence="5">B10K-DU-001-35</strain>
        <tissue evidence="5">Muscle</tissue>
    </source>
</reference>
<dbReference type="Pfam" id="PF00792">
    <property type="entry name" value="PI3K_C2"/>
    <property type="match status" value="1"/>
</dbReference>
<dbReference type="GO" id="GO:0035005">
    <property type="term" value="F:1-phosphatidylinositol-4-phosphate 3-kinase activity"/>
    <property type="evidence" value="ECO:0007669"/>
    <property type="project" value="TreeGrafter"/>
</dbReference>
<sequence>MAHSGRVPLSHCEFCGQPGHQASHPMCHSGSDGEIPLGFDRVLDEVSNEFFFYGSSHPHHHEEMFFPSDLFGRNVPAQHLYSHPLIADGGIHPGNPTPHWQQGTVSPVVGFRPSLLPDCRNFSVVDPHPYSHERELHGRSSVNPVSNVQRGSTNLEFQIGFDNLDAPRPVFLDNYPFGQKVREESGNGEDSLTNTSRRWNRGPTQPQGSGHDREAAGWSIQLIEADQGSNESTVGFCNAVEKIRNAYPAFDLKTNSGKIWSIATRFPEHIFGGTKLRISIWTDFSPHPLLLTQDAGCITHDLIVEILRCTNQYPAREECLLSVYGSDEFLQNNCALGSHASLRKASPCIQLRLHHAGNLEQSLARTHGDDQRRFCVNELLEDICAWRLIWQNLVSVIMNYRGQVEYLLQNEVFNNVDNVIEATKAICSVLCFVETRDITDAVRKLHALVKDAQVKYAYSLLIEAAVTELSMAISRLIHVYSSSFDANFQLASIPQSPSCADISLNSQLSFTVCAAHNIPEAWVTSYKVFSFSCLLTYAGKTICQVKICKNTPVKRSFFFLADWNEKVNFPLRIKALPRETMLTIKLLGVNSASKITEVLAWACSPLYAKERLICGTVLLSMALHSTLPTAVITPAICSTETPTSATLQIDFPETDLEFIKPEPEERRGDLVEPTQECLEHIARLSQKHSLLLLSEQQRRILWFYRYSCNNQSCSPALVLGSAPSWDPSTVSEVHALLRSWRFSNPLEALGLLTFSFPDQDIRRAAVQQMEKVSNDELLEYLPQLVQVLKFEWSLESPLVKLLLNRSLQSIQVAHQLYW</sequence>
<keyword evidence="5" id="KW-0418">Kinase</keyword>
<dbReference type="GO" id="GO:0043491">
    <property type="term" value="P:phosphatidylinositol 3-kinase/protein kinase B signal transduction"/>
    <property type="evidence" value="ECO:0007669"/>
    <property type="project" value="TreeGrafter"/>
</dbReference>
<dbReference type="InterPro" id="IPR015433">
    <property type="entry name" value="PI3/4_kinase"/>
</dbReference>
<dbReference type="GO" id="GO:0016303">
    <property type="term" value="F:1-phosphatidylinositol-3-kinase activity"/>
    <property type="evidence" value="ECO:0007669"/>
    <property type="project" value="TreeGrafter"/>
</dbReference>
<organism evidence="5 6">
    <name type="scientific">Leptocoma aspasia</name>
    <dbReference type="NCBI Taxonomy" id="2585812"/>
    <lineage>
        <taxon>Eukaryota</taxon>
        <taxon>Metazoa</taxon>
        <taxon>Chordata</taxon>
        <taxon>Craniata</taxon>
        <taxon>Vertebrata</taxon>
        <taxon>Euteleostomi</taxon>
        <taxon>Archelosauria</taxon>
        <taxon>Archosauria</taxon>
        <taxon>Dinosauria</taxon>
        <taxon>Saurischia</taxon>
        <taxon>Theropoda</taxon>
        <taxon>Coelurosauria</taxon>
        <taxon>Aves</taxon>
        <taxon>Neognathae</taxon>
        <taxon>Neoaves</taxon>
        <taxon>Telluraves</taxon>
        <taxon>Australaves</taxon>
        <taxon>Passeriformes</taxon>
        <taxon>Passeroidea</taxon>
        <taxon>Nectariniidae</taxon>
        <taxon>Leptocoma</taxon>
    </lineage>
</organism>
<dbReference type="GO" id="GO:0005942">
    <property type="term" value="C:phosphatidylinositol 3-kinase complex"/>
    <property type="evidence" value="ECO:0007669"/>
    <property type="project" value="TreeGrafter"/>
</dbReference>
<feature type="compositionally biased region" description="Polar residues" evidence="2">
    <location>
        <begin position="188"/>
        <end position="208"/>
    </location>
</feature>
<evidence type="ECO:0000256" key="2">
    <source>
        <dbReference type="SAM" id="MobiDB-lite"/>
    </source>
</evidence>
<dbReference type="InterPro" id="IPR002420">
    <property type="entry name" value="PI3K-type_C2_dom"/>
</dbReference>
<dbReference type="PANTHER" id="PTHR10048:SF29">
    <property type="entry name" value="PHOSPHATIDYLINOSITOL 3-KINASE C2 DOMAIN-CONTAINING SUBUNIT GAMMA"/>
    <property type="match status" value="1"/>
</dbReference>
<accession>A0A7L0V9P8</accession>
<dbReference type="GO" id="GO:0016477">
    <property type="term" value="P:cell migration"/>
    <property type="evidence" value="ECO:0007669"/>
    <property type="project" value="TreeGrafter"/>
</dbReference>
<keyword evidence="5" id="KW-0808">Transferase</keyword>
<feature type="region of interest" description="Disordered" evidence="2">
    <location>
        <begin position="180"/>
        <end position="213"/>
    </location>
</feature>
<evidence type="ECO:0000256" key="1">
    <source>
        <dbReference type="PROSITE-ProRule" id="PRU00880"/>
    </source>
</evidence>
<name>A0A7L0V9P8_9PASE</name>
<comment type="similarity">
    <text evidence="1">Belongs to the PI3/PI4-kinase family.</text>
</comment>
<feature type="domain" description="C2 PI3K-type" evidence="4">
    <location>
        <begin position="504"/>
        <end position="667"/>
    </location>
</feature>
<dbReference type="SUPFAM" id="SSF48371">
    <property type="entry name" value="ARM repeat"/>
    <property type="match status" value="1"/>
</dbReference>
<dbReference type="SMART" id="SM00142">
    <property type="entry name" value="PI3K_C2"/>
    <property type="match status" value="1"/>
</dbReference>
<dbReference type="AlphaFoldDB" id="A0A7L0V9P8"/>
<dbReference type="InterPro" id="IPR029071">
    <property type="entry name" value="Ubiquitin-like_domsf"/>
</dbReference>
<evidence type="ECO:0000313" key="5">
    <source>
        <dbReference type="EMBL" id="NXL75724.1"/>
    </source>
</evidence>
<evidence type="ECO:0000313" key="6">
    <source>
        <dbReference type="Proteomes" id="UP000558164"/>
    </source>
</evidence>
<dbReference type="PANTHER" id="PTHR10048">
    <property type="entry name" value="PHOSPHATIDYLINOSITOL KINASE"/>
    <property type="match status" value="1"/>
</dbReference>
<dbReference type="InterPro" id="IPR016024">
    <property type="entry name" value="ARM-type_fold"/>
</dbReference>
<dbReference type="InterPro" id="IPR001263">
    <property type="entry name" value="PI3K_accessory_dom"/>
</dbReference>
<dbReference type="GO" id="GO:0005886">
    <property type="term" value="C:plasma membrane"/>
    <property type="evidence" value="ECO:0007669"/>
    <property type="project" value="TreeGrafter"/>
</dbReference>
<dbReference type="Gene3D" id="1.25.40.70">
    <property type="entry name" value="Phosphatidylinositol 3-kinase, accessory domain (PIK)"/>
    <property type="match status" value="1"/>
</dbReference>
<dbReference type="PROSITE" id="PS51547">
    <property type="entry name" value="C2_PI3K"/>
    <property type="match status" value="1"/>
</dbReference>
<evidence type="ECO:0000259" key="4">
    <source>
        <dbReference type="PROSITE" id="PS51547"/>
    </source>
</evidence>
<dbReference type="PROSITE" id="PS51545">
    <property type="entry name" value="PIK_HELICAL"/>
    <property type="match status" value="1"/>
</dbReference>
<evidence type="ECO:0000259" key="3">
    <source>
        <dbReference type="PROSITE" id="PS51545"/>
    </source>
</evidence>